<proteinExistence type="predicted"/>
<keyword evidence="3" id="KW-1185">Reference proteome</keyword>
<evidence type="ECO:0000256" key="1">
    <source>
        <dbReference type="SAM" id="MobiDB-lite"/>
    </source>
</evidence>
<reference evidence="2" key="1">
    <citation type="submission" date="2020-06" db="EMBL/GenBank/DDBJ databases">
        <authorList>
            <person name="Li T."/>
            <person name="Hu X."/>
            <person name="Zhang T."/>
            <person name="Song X."/>
            <person name="Zhang H."/>
            <person name="Dai N."/>
            <person name="Sheng W."/>
            <person name="Hou X."/>
            <person name="Wei L."/>
        </authorList>
    </citation>
    <scope>NUCLEOTIDE SEQUENCE</scope>
    <source>
        <strain evidence="2">K16</strain>
        <tissue evidence="2">Leaf</tissue>
    </source>
</reference>
<evidence type="ECO:0000313" key="2">
    <source>
        <dbReference type="EMBL" id="KAK4397032.1"/>
    </source>
</evidence>
<accession>A0AAE1WPT7</accession>
<feature type="region of interest" description="Disordered" evidence="1">
    <location>
        <begin position="1"/>
        <end position="75"/>
    </location>
</feature>
<evidence type="ECO:0000313" key="3">
    <source>
        <dbReference type="Proteomes" id="UP001289374"/>
    </source>
</evidence>
<sequence length="144" mass="16473">MIDKLLIHYSKKPSSYDAGKLRKKLRGQPPDQIITDVGESSLDRSRDVHDDKCEDFPPPTRSVSLPHEQTASPESQKVFTRANSFQPDNQARHVHPKLPDYDDLAARFAALKVRSSTPPFDMINQEEEEKRAYLGGLRWKNCKI</sequence>
<gene>
    <name evidence="2" type="ORF">Sango_1539800</name>
</gene>
<feature type="compositionally biased region" description="Basic and acidic residues" evidence="1">
    <location>
        <begin position="41"/>
        <end position="55"/>
    </location>
</feature>
<feature type="compositionally biased region" description="Polar residues" evidence="1">
    <location>
        <begin position="61"/>
        <end position="75"/>
    </location>
</feature>
<reference evidence="2" key="2">
    <citation type="journal article" date="2024" name="Plant">
        <title>Genomic evolution and insights into agronomic trait innovations of Sesamum species.</title>
        <authorList>
            <person name="Miao H."/>
            <person name="Wang L."/>
            <person name="Qu L."/>
            <person name="Liu H."/>
            <person name="Sun Y."/>
            <person name="Le M."/>
            <person name="Wang Q."/>
            <person name="Wei S."/>
            <person name="Zheng Y."/>
            <person name="Lin W."/>
            <person name="Duan Y."/>
            <person name="Cao H."/>
            <person name="Xiong S."/>
            <person name="Wang X."/>
            <person name="Wei L."/>
            <person name="Li C."/>
            <person name="Ma Q."/>
            <person name="Ju M."/>
            <person name="Zhao R."/>
            <person name="Li G."/>
            <person name="Mu C."/>
            <person name="Tian Q."/>
            <person name="Mei H."/>
            <person name="Zhang T."/>
            <person name="Gao T."/>
            <person name="Zhang H."/>
        </authorList>
    </citation>
    <scope>NUCLEOTIDE SEQUENCE</scope>
    <source>
        <strain evidence="2">K16</strain>
    </source>
</reference>
<protein>
    <submittedName>
        <fullName evidence="2">Uncharacterized protein</fullName>
    </submittedName>
</protein>
<comment type="caution">
    <text evidence="2">The sequence shown here is derived from an EMBL/GenBank/DDBJ whole genome shotgun (WGS) entry which is preliminary data.</text>
</comment>
<name>A0AAE1WPT7_9LAMI</name>
<dbReference type="Proteomes" id="UP001289374">
    <property type="component" value="Unassembled WGS sequence"/>
</dbReference>
<dbReference type="EMBL" id="JACGWL010000008">
    <property type="protein sequence ID" value="KAK4397032.1"/>
    <property type="molecule type" value="Genomic_DNA"/>
</dbReference>
<dbReference type="AlphaFoldDB" id="A0AAE1WPT7"/>
<organism evidence="2 3">
    <name type="scientific">Sesamum angolense</name>
    <dbReference type="NCBI Taxonomy" id="2727404"/>
    <lineage>
        <taxon>Eukaryota</taxon>
        <taxon>Viridiplantae</taxon>
        <taxon>Streptophyta</taxon>
        <taxon>Embryophyta</taxon>
        <taxon>Tracheophyta</taxon>
        <taxon>Spermatophyta</taxon>
        <taxon>Magnoliopsida</taxon>
        <taxon>eudicotyledons</taxon>
        <taxon>Gunneridae</taxon>
        <taxon>Pentapetalae</taxon>
        <taxon>asterids</taxon>
        <taxon>lamiids</taxon>
        <taxon>Lamiales</taxon>
        <taxon>Pedaliaceae</taxon>
        <taxon>Sesamum</taxon>
    </lineage>
</organism>